<reference evidence="1" key="2">
    <citation type="submission" date="2020-11" db="EMBL/GenBank/DDBJ databases">
        <authorList>
            <person name="McCartney M.A."/>
            <person name="Auch B."/>
            <person name="Kono T."/>
            <person name="Mallez S."/>
            <person name="Becker A."/>
            <person name="Gohl D.M."/>
            <person name="Silverstein K.A.T."/>
            <person name="Koren S."/>
            <person name="Bechman K.B."/>
            <person name="Herman A."/>
            <person name="Abrahante J.E."/>
            <person name="Garbe J."/>
        </authorList>
    </citation>
    <scope>NUCLEOTIDE SEQUENCE</scope>
    <source>
        <strain evidence="1">Duluth1</strain>
        <tissue evidence="1">Whole animal</tissue>
    </source>
</reference>
<name>A0A9D4C2Y9_DREPO</name>
<sequence length="110" mass="12699">MTKACVAINEYKGANKRKKRRKLLRDESTTPDANLELSALNNVRIHTVYSIVEYPTVELRIFWSSQIAPHRVESCPDDNEASFVDEFVQFQAIEEADEDRTITHMSELLN</sequence>
<evidence type="ECO:0000313" key="2">
    <source>
        <dbReference type="Proteomes" id="UP000828390"/>
    </source>
</evidence>
<protein>
    <submittedName>
        <fullName evidence="1">Uncharacterized protein</fullName>
    </submittedName>
</protein>
<dbReference type="EMBL" id="JAIWYP010000013">
    <property type="protein sequence ID" value="KAH3716128.1"/>
    <property type="molecule type" value="Genomic_DNA"/>
</dbReference>
<dbReference type="Proteomes" id="UP000828390">
    <property type="component" value="Unassembled WGS sequence"/>
</dbReference>
<comment type="caution">
    <text evidence="1">The sequence shown here is derived from an EMBL/GenBank/DDBJ whole genome shotgun (WGS) entry which is preliminary data.</text>
</comment>
<gene>
    <name evidence="1" type="ORF">DPMN_058846</name>
</gene>
<proteinExistence type="predicted"/>
<dbReference type="AlphaFoldDB" id="A0A9D4C2Y9"/>
<accession>A0A9D4C2Y9</accession>
<keyword evidence="2" id="KW-1185">Reference proteome</keyword>
<evidence type="ECO:0000313" key="1">
    <source>
        <dbReference type="EMBL" id="KAH3716128.1"/>
    </source>
</evidence>
<reference evidence="1" key="1">
    <citation type="journal article" date="2019" name="bioRxiv">
        <title>The Genome of the Zebra Mussel, Dreissena polymorpha: A Resource for Invasive Species Research.</title>
        <authorList>
            <person name="McCartney M.A."/>
            <person name="Auch B."/>
            <person name="Kono T."/>
            <person name="Mallez S."/>
            <person name="Zhang Y."/>
            <person name="Obille A."/>
            <person name="Becker A."/>
            <person name="Abrahante J.E."/>
            <person name="Garbe J."/>
            <person name="Badalamenti J.P."/>
            <person name="Herman A."/>
            <person name="Mangelson H."/>
            <person name="Liachko I."/>
            <person name="Sullivan S."/>
            <person name="Sone E.D."/>
            <person name="Koren S."/>
            <person name="Silverstein K.A.T."/>
            <person name="Beckman K.B."/>
            <person name="Gohl D.M."/>
        </authorList>
    </citation>
    <scope>NUCLEOTIDE SEQUENCE</scope>
    <source>
        <strain evidence="1">Duluth1</strain>
        <tissue evidence="1">Whole animal</tissue>
    </source>
</reference>
<organism evidence="1 2">
    <name type="scientific">Dreissena polymorpha</name>
    <name type="common">Zebra mussel</name>
    <name type="synonym">Mytilus polymorpha</name>
    <dbReference type="NCBI Taxonomy" id="45954"/>
    <lineage>
        <taxon>Eukaryota</taxon>
        <taxon>Metazoa</taxon>
        <taxon>Spiralia</taxon>
        <taxon>Lophotrochozoa</taxon>
        <taxon>Mollusca</taxon>
        <taxon>Bivalvia</taxon>
        <taxon>Autobranchia</taxon>
        <taxon>Heteroconchia</taxon>
        <taxon>Euheterodonta</taxon>
        <taxon>Imparidentia</taxon>
        <taxon>Neoheterodontei</taxon>
        <taxon>Myida</taxon>
        <taxon>Dreissenoidea</taxon>
        <taxon>Dreissenidae</taxon>
        <taxon>Dreissena</taxon>
    </lineage>
</organism>